<accession>X0UY13</accession>
<proteinExistence type="predicted"/>
<sequence>LDKPRMVTLNVLDEQGWTKWLAAMRVGFADELSDQMLPEPDKNAFQRYQEMFKNNEDTLAYLAPRGIGPTAWNTDERKRTQIRRRFMLLGQTIDGMRVWDVRRAIQTLRTLDLAREVPMALQGNGRMAGIVLYASLFEPDIARIDLWHLPDSHRDGPAFLNVLRYLDIPQTVAMAAERSQIRLYQEDDSGWRFPQAVAEKLGWPDDRFQMQGKCLK</sequence>
<dbReference type="InterPro" id="IPR029058">
    <property type="entry name" value="AB_hydrolase_fold"/>
</dbReference>
<dbReference type="Gene3D" id="3.40.50.1820">
    <property type="entry name" value="alpha/beta hydrolase"/>
    <property type="match status" value="1"/>
</dbReference>
<feature type="non-terminal residue" evidence="1">
    <location>
        <position position="1"/>
    </location>
</feature>
<dbReference type="EMBL" id="BARS01024683">
    <property type="protein sequence ID" value="GAG10734.1"/>
    <property type="molecule type" value="Genomic_DNA"/>
</dbReference>
<gene>
    <name evidence="1" type="ORF">S01H1_39148</name>
</gene>
<evidence type="ECO:0000313" key="1">
    <source>
        <dbReference type="EMBL" id="GAG10734.1"/>
    </source>
</evidence>
<name>X0UY13_9ZZZZ</name>
<comment type="caution">
    <text evidence="1">The sequence shown here is derived from an EMBL/GenBank/DDBJ whole genome shotgun (WGS) entry which is preliminary data.</text>
</comment>
<reference evidence="1" key="1">
    <citation type="journal article" date="2014" name="Front. Microbiol.">
        <title>High frequency of phylogenetically diverse reductive dehalogenase-homologous genes in deep subseafloor sedimentary metagenomes.</title>
        <authorList>
            <person name="Kawai M."/>
            <person name="Futagami T."/>
            <person name="Toyoda A."/>
            <person name="Takaki Y."/>
            <person name="Nishi S."/>
            <person name="Hori S."/>
            <person name="Arai W."/>
            <person name="Tsubouchi T."/>
            <person name="Morono Y."/>
            <person name="Uchiyama I."/>
            <person name="Ito T."/>
            <person name="Fujiyama A."/>
            <person name="Inagaki F."/>
            <person name="Takami H."/>
        </authorList>
    </citation>
    <scope>NUCLEOTIDE SEQUENCE</scope>
    <source>
        <strain evidence="1">Expedition CK06-06</strain>
    </source>
</reference>
<protein>
    <submittedName>
        <fullName evidence="1">Uncharacterized protein</fullName>
    </submittedName>
</protein>
<organism evidence="1">
    <name type="scientific">marine sediment metagenome</name>
    <dbReference type="NCBI Taxonomy" id="412755"/>
    <lineage>
        <taxon>unclassified sequences</taxon>
        <taxon>metagenomes</taxon>
        <taxon>ecological metagenomes</taxon>
    </lineage>
</organism>
<dbReference type="AlphaFoldDB" id="X0UY13"/>